<dbReference type="Proteomes" id="UP000029443">
    <property type="component" value="Unassembled WGS sequence"/>
</dbReference>
<keyword evidence="3" id="KW-1185">Reference proteome</keyword>
<proteinExistence type="predicted"/>
<evidence type="ECO:0000256" key="1">
    <source>
        <dbReference type="SAM" id="MobiDB-lite"/>
    </source>
</evidence>
<protein>
    <submittedName>
        <fullName evidence="2">Uncharacterized protein</fullName>
    </submittedName>
</protein>
<reference evidence="2 3" key="1">
    <citation type="submission" date="2012-09" db="EMBL/GenBank/DDBJ databases">
        <title>Genome Sequence of alkane-degrading Bacterium Alcanivorax jadensis T9.</title>
        <authorList>
            <person name="Lai Q."/>
            <person name="Shao Z."/>
        </authorList>
    </citation>
    <scope>NUCLEOTIDE SEQUENCE [LARGE SCALE GENOMIC DNA]</scope>
    <source>
        <strain evidence="2 3">T9</strain>
    </source>
</reference>
<feature type="compositionally biased region" description="Basic and acidic residues" evidence="1">
    <location>
        <begin position="38"/>
        <end position="49"/>
    </location>
</feature>
<feature type="compositionally biased region" description="Pro residues" evidence="1">
    <location>
        <begin position="57"/>
        <end position="66"/>
    </location>
</feature>
<dbReference type="EMBL" id="ARXU01000007">
    <property type="protein sequence ID" value="KGD60953.1"/>
    <property type="molecule type" value="Genomic_DNA"/>
</dbReference>
<accession>A0ABR4WC04</accession>
<gene>
    <name evidence="2" type="ORF">T9A_02151</name>
</gene>
<evidence type="ECO:0000313" key="2">
    <source>
        <dbReference type="EMBL" id="KGD60953.1"/>
    </source>
</evidence>
<evidence type="ECO:0000313" key="3">
    <source>
        <dbReference type="Proteomes" id="UP000029443"/>
    </source>
</evidence>
<feature type="compositionally biased region" description="Low complexity" evidence="1">
    <location>
        <begin position="67"/>
        <end position="83"/>
    </location>
</feature>
<sequence>MSDRESRKKELLKELGDVQSLLDDADTPPQRSPSESDTLDRMQIRKLASERSNPFLGTPPPSPQGNPAPAVTTPTPSTARPSLSNADIDAVIDELVAEALPKLEKSLRLRLRAALRKKS</sequence>
<feature type="region of interest" description="Disordered" evidence="1">
    <location>
        <begin position="17"/>
        <end position="83"/>
    </location>
</feature>
<dbReference type="RefSeq" id="WP_035248209.1">
    <property type="nucleotide sequence ID" value="NZ_ARXU01000007.1"/>
</dbReference>
<organism evidence="2 3">
    <name type="scientific">Alcanivorax jadensis T9</name>
    <dbReference type="NCBI Taxonomy" id="1177181"/>
    <lineage>
        <taxon>Bacteria</taxon>
        <taxon>Pseudomonadati</taxon>
        <taxon>Pseudomonadota</taxon>
        <taxon>Gammaproteobacteria</taxon>
        <taxon>Oceanospirillales</taxon>
        <taxon>Alcanivoracaceae</taxon>
        <taxon>Alcanivorax</taxon>
    </lineage>
</organism>
<name>A0ABR4WC04_9GAMM</name>
<comment type="caution">
    <text evidence="2">The sequence shown here is derived from an EMBL/GenBank/DDBJ whole genome shotgun (WGS) entry which is preliminary data.</text>
</comment>